<dbReference type="Gene3D" id="1.10.1670.10">
    <property type="entry name" value="Helix-hairpin-Helix base-excision DNA repair enzymes (C-terminal)"/>
    <property type="match status" value="1"/>
</dbReference>
<dbReference type="AlphaFoldDB" id="A0A084IG41"/>
<reference evidence="6 7" key="1">
    <citation type="submission" date="2013-03" db="EMBL/GenBank/DDBJ databases">
        <title>Salinisphaera hydrothermalis C41B8 Genome Sequencing.</title>
        <authorList>
            <person name="Li C."/>
            <person name="Lai Q."/>
            <person name="Shao Z."/>
        </authorList>
    </citation>
    <scope>NUCLEOTIDE SEQUENCE [LARGE SCALE GENOMIC DNA]</scope>
    <source>
        <strain evidence="6 7">C41B8</strain>
    </source>
</reference>
<dbReference type="GO" id="GO:0051539">
    <property type="term" value="F:4 iron, 4 sulfur cluster binding"/>
    <property type="evidence" value="ECO:0007669"/>
    <property type="project" value="UniProtKB-KW"/>
</dbReference>
<dbReference type="InterPro" id="IPR011257">
    <property type="entry name" value="DNA_glycosylase"/>
</dbReference>
<keyword evidence="1" id="KW-0004">4Fe-4S</keyword>
<keyword evidence="3" id="KW-0408">Iron</keyword>
<keyword evidence="6" id="KW-0540">Nuclease</keyword>
<dbReference type="EMBL" id="APNK01000064">
    <property type="protein sequence ID" value="KEZ75675.1"/>
    <property type="molecule type" value="Genomic_DNA"/>
</dbReference>
<dbReference type="SMART" id="SM00478">
    <property type="entry name" value="ENDO3c"/>
    <property type="match status" value="1"/>
</dbReference>
<dbReference type="SUPFAM" id="SSF48150">
    <property type="entry name" value="DNA-glycosylase"/>
    <property type="match status" value="1"/>
</dbReference>
<keyword evidence="6" id="KW-0378">Hydrolase</keyword>
<gene>
    <name evidence="6" type="ORF">C41B8_18757</name>
</gene>
<dbReference type="GO" id="GO:0046872">
    <property type="term" value="F:metal ion binding"/>
    <property type="evidence" value="ECO:0007669"/>
    <property type="project" value="UniProtKB-KW"/>
</dbReference>
<dbReference type="PANTHER" id="PTHR10359">
    <property type="entry name" value="A/G-SPECIFIC ADENINE GLYCOSYLASE/ENDONUCLEASE III"/>
    <property type="match status" value="1"/>
</dbReference>
<dbReference type="GO" id="GO:0004519">
    <property type="term" value="F:endonuclease activity"/>
    <property type="evidence" value="ECO:0007669"/>
    <property type="project" value="UniProtKB-KW"/>
</dbReference>
<dbReference type="PIRSF" id="PIRSF001435">
    <property type="entry name" value="Nth"/>
    <property type="match status" value="1"/>
</dbReference>
<proteinExistence type="predicted"/>
<sequence>MSSQENKSSGLAGARPTAAAIVDFHDRLAAAYGPQHWWPIQDPANPRFEILIGAVLTQHTAWTNVEIAIAALREAGSLTPEAMLAHDDLPALIRRAGPHRIKAERLRSLCRWFVERGGFAAIETLDTVTLCRELRSLHGIGPETADVIALYAFDRPRFVADAYAFRILERYGWWQGARRYERLRETIEAALGDDASAGFYDELHALIVAHAKQRCHKRAPDCGRCALAATCEYARAAGPA</sequence>
<dbReference type="Gene3D" id="1.10.340.30">
    <property type="entry name" value="Hypothetical protein, domain 2"/>
    <property type="match status" value="1"/>
</dbReference>
<feature type="domain" description="HhH-GPD" evidence="5">
    <location>
        <begin position="56"/>
        <end position="213"/>
    </location>
</feature>
<protein>
    <submittedName>
        <fullName evidence="6">Endonuclease III-like protein</fullName>
    </submittedName>
</protein>
<keyword evidence="2" id="KW-0479">Metal-binding</keyword>
<evidence type="ECO:0000256" key="2">
    <source>
        <dbReference type="ARBA" id="ARBA00022723"/>
    </source>
</evidence>
<name>A0A084IG41_SALHC</name>
<dbReference type="PANTHER" id="PTHR10359:SF19">
    <property type="entry name" value="DNA REPAIR GLYCOSYLASE MJ1434-RELATED"/>
    <property type="match status" value="1"/>
</dbReference>
<dbReference type="eggNOG" id="COG2231">
    <property type="taxonomic scope" value="Bacteria"/>
</dbReference>
<dbReference type="Proteomes" id="UP000028302">
    <property type="component" value="Unassembled WGS sequence"/>
</dbReference>
<comment type="caution">
    <text evidence="6">The sequence shown here is derived from an EMBL/GenBank/DDBJ whole genome shotgun (WGS) entry which is preliminary data.</text>
</comment>
<dbReference type="RefSeq" id="WP_051883782.1">
    <property type="nucleotide sequence ID" value="NZ_APNK01000064.1"/>
</dbReference>
<keyword evidence="4" id="KW-0411">Iron-sulfur</keyword>
<evidence type="ECO:0000259" key="5">
    <source>
        <dbReference type="SMART" id="SM00478"/>
    </source>
</evidence>
<dbReference type="Pfam" id="PF00730">
    <property type="entry name" value="HhH-GPD"/>
    <property type="match status" value="1"/>
</dbReference>
<keyword evidence="6" id="KW-0255">Endonuclease</keyword>
<dbReference type="OrthoDB" id="9802365at2"/>
<dbReference type="InterPro" id="IPR023170">
    <property type="entry name" value="HhH_base_excis_C"/>
</dbReference>
<dbReference type="InterPro" id="IPR003265">
    <property type="entry name" value="HhH-GPD_domain"/>
</dbReference>
<accession>A0A084IG41</accession>
<dbReference type="CDD" id="cd00056">
    <property type="entry name" value="ENDO3c"/>
    <property type="match status" value="1"/>
</dbReference>
<evidence type="ECO:0000256" key="3">
    <source>
        <dbReference type="ARBA" id="ARBA00023004"/>
    </source>
</evidence>
<evidence type="ECO:0000256" key="1">
    <source>
        <dbReference type="ARBA" id="ARBA00022485"/>
    </source>
</evidence>
<dbReference type="GO" id="GO:0006284">
    <property type="term" value="P:base-excision repair"/>
    <property type="evidence" value="ECO:0007669"/>
    <property type="project" value="InterPro"/>
</dbReference>
<evidence type="ECO:0000313" key="6">
    <source>
        <dbReference type="EMBL" id="KEZ75675.1"/>
    </source>
</evidence>
<evidence type="ECO:0000313" key="7">
    <source>
        <dbReference type="Proteomes" id="UP000028302"/>
    </source>
</evidence>
<evidence type="ECO:0000256" key="4">
    <source>
        <dbReference type="ARBA" id="ARBA00023014"/>
    </source>
</evidence>
<organism evidence="6 7">
    <name type="scientific">Salinisphaera hydrothermalis (strain C41B8)</name>
    <dbReference type="NCBI Taxonomy" id="1304275"/>
    <lineage>
        <taxon>Bacteria</taxon>
        <taxon>Pseudomonadati</taxon>
        <taxon>Pseudomonadota</taxon>
        <taxon>Gammaproteobacteria</taxon>
        <taxon>Salinisphaerales</taxon>
        <taxon>Salinisphaeraceae</taxon>
        <taxon>Salinisphaera</taxon>
    </lineage>
</organism>
<keyword evidence="7" id="KW-1185">Reference proteome</keyword>